<keyword evidence="1" id="KW-0812">Transmembrane</keyword>
<protein>
    <recommendedName>
        <fullName evidence="3">Transmembrane protein 60</fullName>
    </recommendedName>
</protein>
<proteinExistence type="predicted"/>
<feature type="transmembrane region" description="Helical" evidence="1">
    <location>
        <begin position="103"/>
        <end position="127"/>
    </location>
</feature>
<sequence length="129" mass="15280">MALLHKALFTWFIVLVFLVLLVLRLDERVNWNWFLIFIPLWVFDGVCIIYITISMIMQCKNNFDLSESNMTMKRKLWFIVSALLKIVFQVLICLKLQNYPAMTLYFVLIPFWLLLSGVIGDITYGMFTI</sequence>
<dbReference type="EMBL" id="KQ417793">
    <property type="protein sequence ID" value="KOF90279.1"/>
    <property type="molecule type" value="Genomic_DNA"/>
</dbReference>
<evidence type="ECO:0000256" key="1">
    <source>
        <dbReference type="SAM" id="Phobius"/>
    </source>
</evidence>
<feature type="transmembrane region" description="Helical" evidence="1">
    <location>
        <begin position="31"/>
        <end position="56"/>
    </location>
</feature>
<evidence type="ECO:0000313" key="2">
    <source>
        <dbReference type="EMBL" id="KOF90279.1"/>
    </source>
</evidence>
<keyword evidence="1" id="KW-0472">Membrane</keyword>
<feature type="transmembrane region" description="Helical" evidence="1">
    <location>
        <begin position="7"/>
        <end position="25"/>
    </location>
</feature>
<name>A0A0L8HMB5_OCTBM</name>
<dbReference type="PANTHER" id="PTHR13568">
    <property type="entry name" value="FAM11A, B PROTEIN"/>
    <property type="match status" value="1"/>
</dbReference>
<dbReference type="PANTHER" id="PTHR13568:SF4">
    <property type="entry name" value="TRANSMEMBRANE PROTEIN 60"/>
    <property type="match status" value="1"/>
</dbReference>
<accession>A0A0L8HMB5</accession>
<dbReference type="Pfam" id="PF10269">
    <property type="entry name" value="Tmemb_185A"/>
    <property type="match status" value="1"/>
</dbReference>
<organism evidence="2">
    <name type="scientific">Octopus bimaculoides</name>
    <name type="common">California two-spotted octopus</name>
    <dbReference type="NCBI Taxonomy" id="37653"/>
    <lineage>
        <taxon>Eukaryota</taxon>
        <taxon>Metazoa</taxon>
        <taxon>Spiralia</taxon>
        <taxon>Lophotrochozoa</taxon>
        <taxon>Mollusca</taxon>
        <taxon>Cephalopoda</taxon>
        <taxon>Coleoidea</taxon>
        <taxon>Octopodiformes</taxon>
        <taxon>Octopoda</taxon>
        <taxon>Incirrata</taxon>
        <taxon>Octopodidae</taxon>
        <taxon>Octopus</taxon>
    </lineage>
</organism>
<dbReference type="AlphaFoldDB" id="A0A0L8HMB5"/>
<dbReference type="InterPro" id="IPR019396">
    <property type="entry name" value="TM_Fragile-X-F-assoc"/>
</dbReference>
<reference evidence="2" key="1">
    <citation type="submission" date="2015-07" db="EMBL/GenBank/DDBJ databases">
        <title>MeaNS - Measles Nucleotide Surveillance Program.</title>
        <authorList>
            <person name="Tran T."/>
            <person name="Druce J."/>
        </authorList>
    </citation>
    <scope>NUCLEOTIDE SEQUENCE</scope>
    <source>
        <strain evidence="2">UCB-OBI-ISO-001</strain>
        <tissue evidence="2">Gonad</tissue>
    </source>
</reference>
<dbReference type="STRING" id="37653.A0A0L8HMB5"/>
<feature type="transmembrane region" description="Helical" evidence="1">
    <location>
        <begin position="76"/>
        <end position="97"/>
    </location>
</feature>
<gene>
    <name evidence="2" type="ORF">OCBIM_22011470mg</name>
</gene>
<evidence type="ECO:0008006" key="3">
    <source>
        <dbReference type="Google" id="ProtNLM"/>
    </source>
</evidence>
<keyword evidence="1" id="KW-1133">Transmembrane helix</keyword>